<gene>
    <name evidence="1" type="ORF">DSO57_1034446</name>
</gene>
<name>A0ACC2TXY7_9FUNG</name>
<organism evidence="1 2">
    <name type="scientific">Entomophthora muscae</name>
    <dbReference type="NCBI Taxonomy" id="34485"/>
    <lineage>
        <taxon>Eukaryota</taxon>
        <taxon>Fungi</taxon>
        <taxon>Fungi incertae sedis</taxon>
        <taxon>Zoopagomycota</taxon>
        <taxon>Entomophthoromycotina</taxon>
        <taxon>Entomophthoromycetes</taxon>
        <taxon>Entomophthorales</taxon>
        <taxon>Entomophthoraceae</taxon>
        <taxon>Entomophthora</taxon>
    </lineage>
</organism>
<evidence type="ECO:0000313" key="1">
    <source>
        <dbReference type="EMBL" id="KAJ9079543.1"/>
    </source>
</evidence>
<evidence type="ECO:0000313" key="2">
    <source>
        <dbReference type="Proteomes" id="UP001165960"/>
    </source>
</evidence>
<sequence length="366" mass="40670">MLLWLLQLLPYFVFAVYQFSSRSPSPPAPLPAVFCPSGAPFRPVRFTDYPLKPEYKDYKPEKILKLDLLARIQSAIRYNRQGLWIFSTPKLFRGKFNYLPAYNIYIELPVTPKLMPASSPDLPINHTSKLFGIVYITFTGVVDTIVPAAGPWSWVGKSASYLLKLAPLLWWVLPAKNPAQVTPGNSRPAAQDWIPDTYLIVRIDNFSPLELQAQERESNPEPGFPRAAGPEDRKTNRPHFSGIKPLRADVEEDDPPRKVDQAEEIIALSGMPITTPNGGNQATTISFMSLKSSPATNQEPTQGRGTGPRPGPMTTTLEQDNQVAKLGVITNERTPGLSAILLPLDPSPQFPWPCLSQCPDDSHKKC</sequence>
<comment type="caution">
    <text evidence="1">The sequence shown here is derived from an EMBL/GenBank/DDBJ whole genome shotgun (WGS) entry which is preliminary data.</text>
</comment>
<dbReference type="Proteomes" id="UP001165960">
    <property type="component" value="Unassembled WGS sequence"/>
</dbReference>
<keyword evidence="2" id="KW-1185">Reference proteome</keyword>
<accession>A0ACC2TXY7</accession>
<protein>
    <submittedName>
        <fullName evidence="1">Uncharacterized protein</fullName>
    </submittedName>
</protein>
<reference evidence="1" key="1">
    <citation type="submission" date="2022-04" db="EMBL/GenBank/DDBJ databases">
        <title>Genome of the entomopathogenic fungus Entomophthora muscae.</title>
        <authorList>
            <person name="Elya C."/>
            <person name="Lovett B.R."/>
            <person name="Lee E."/>
            <person name="Macias A.M."/>
            <person name="Hajek A.E."/>
            <person name="De Bivort B.L."/>
            <person name="Kasson M.T."/>
            <person name="De Fine Licht H.H."/>
            <person name="Stajich J.E."/>
        </authorList>
    </citation>
    <scope>NUCLEOTIDE SEQUENCE</scope>
    <source>
        <strain evidence="1">Berkeley</strain>
    </source>
</reference>
<proteinExistence type="predicted"/>
<dbReference type="EMBL" id="QTSX02001707">
    <property type="protein sequence ID" value="KAJ9079543.1"/>
    <property type="molecule type" value="Genomic_DNA"/>
</dbReference>